<dbReference type="SUPFAM" id="SSF55729">
    <property type="entry name" value="Acyl-CoA N-acyltransferases (Nat)"/>
    <property type="match status" value="1"/>
</dbReference>
<dbReference type="AlphaFoldDB" id="A0A9X3AR50"/>
<name>A0A9X3AR50_9GAMM</name>
<dbReference type="GO" id="GO:0016747">
    <property type="term" value="F:acyltransferase activity, transferring groups other than amino-acyl groups"/>
    <property type="evidence" value="ECO:0007669"/>
    <property type="project" value="InterPro"/>
</dbReference>
<evidence type="ECO:0000313" key="3">
    <source>
        <dbReference type="EMBL" id="MCT7358745.1"/>
    </source>
</evidence>
<evidence type="ECO:0000313" key="4">
    <source>
        <dbReference type="Proteomes" id="UP001147830"/>
    </source>
</evidence>
<dbReference type="Pfam" id="PF00583">
    <property type="entry name" value="Acetyltransf_1"/>
    <property type="match status" value="1"/>
</dbReference>
<proteinExistence type="predicted"/>
<dbReference type="PANTHER" id="PTHR43617:SF9">
    <property type="entry name" value="GNAT FAMILY ACETYLTRANSFERASE"/>
    <property type="match status" value="1"/>
</dbReference>
<dbReference type="Proteomes" id="UP001147830">
    <property type="component" value="Unassembled WGS sequence"/>
</dbReference>
<dbReference type="RefSeq" id="WP_260975631.1">
    <property type="nucleotide sequence ID" value="NZ_JAOANI010000014.1"/>
</dbReference>
<dbReference type="InterPro" id="IPR000182">
    <property type="entry name" value="GNAT_dom"/>
</dbReference>
<dbReference type="EMBL" id="JAOANI010000014">
    <property type="protein sequence ID" value="MCT7358745.1"/>
    <property type="molecule type" value="Genomic_DNA"/>
</dbReference>
<evidence type="ECO:0000256" key="1">
    <source>
        <dbReference type="SAM" id="MobiDB-lite"/>
    </source>
</evidence>
<organism evidence="3 4">
    <name type="scientific">Thalassolituus pacificus</name>
    <dbReference type="NCBI Taxonomy" id="2975440"/>
    <lineage>
        <taxon>Bacteria</taxon>
        <taxon>Pseudomonadati</taxon>
        <taxon>Pseudomonadota</taxon>
        <taxon>Gammaproteobacteria</taxon>
        <taxon>Oceanospirillales</taxon>
        <taxon>Oceanospirillaceae</taxon>
        <taxon>Thalassolituus</taxon>
    </lineage>
</organism>
<dbReference type="InterPro" id="IPR050276">
    <property type="entry name" value="MshD_Acetyltransferase"/>
</dbReference>
<feature type="domain" description="N-acetyltransferase" evidence="2">
    <location>
        <begin position="3"/>
        <end position="190"/>
    </location>
</feature>
<feature type="region of interest" description="Disordered" evidence="1">
    <location>
        <begin position="190"/>
        <end position="211"/>
    </location>
</feature>
<evidence type="ECO:0000259" key="2">
    <source>
        <dbReference type="PROSITE" id="PS51186"/>
    </source>
</evidence>
<accession>A0A9X3AR50</accession>
<reference evidence="3" key="1">
    <citation type="journal article" date="2022" name="Front. Microbiol.">
        <title>Genome-based taxonomic rearrangement of Oceanobacter-related bacteria including the description of Thalassolituus hydrocarbonoclasticus sp. nov. and Thalassolituus pacificus sp. nov. and emended description of the genus Thalassolituus.</title>
        <authorList>
            <person name="Dong C."/>
            <person name="Wei L."/>
            <person name="Wang J."/>
            <person name="Lai Q."/>
            <person name="Huang Z."/>
            <person name="Shao Z."/>
        </authorList>
    </citation>
    <scope>NUCLEOTIDE SEQUENCE</scope>
    <source>
        <strain evidence="3">59MF3M-4</strain>
    </source>
</reference>
<dbReference type="CDD" id="cd04301">
    <property type="entry name" value="NAT_SF"/>
    <property type="match status" value="1"/>
</dbReference>
<protein>
    <submittedName>
        <fullName evidence="3">GNAT family N-acetyltransferase</fullName>
    </submittedName>
</protein>
<reference evidence="3" key="2">
    <citation type="submission" date="2022-08" db="EMBL/GenBank/DDBJ databases">
        <authorList>
            <person name="Dong C."/>
        </authorList>
    </citation>
    <scope>NUCLEOTIDE SEQUENCE</scope>
    <source>
        <strain evidence="3">59MF3M-4</strain>
    </source>
</reference>
<comment type="caution">
    <text evidence="3">The sequence shown here is derived from an EMBL/GenBank/DDBJ whole genome shotgun (WGS) entry which is preliminary data.</text>
</comment>
<dbReference type="PROSITE" id="PS51186">
    <property type="entry name" value="GNAT"/>
    <property type="match status" value="1"/>
</dbReference>
<keyword evidence="4" id="KW-1185">Reference proteome</keyword>
<dbReference type="PANTHER" id="PTHR43617">
    <property type="entry name" value="L-AMINO ACID N-ACETYLTRANSFERASE"/>
    <property type="match status" value="1"/>
</dbReference>
<gene>
    <name evidence="3" type="ORF">NYR02_06910</name>
</gene>
<dbReference type="InterPro" id="IPR016181">
    <property type="entry name" value="Acyl_CoA_acyltransferase"/>
</dbReference>
<dbReference type="Gene3D" id="3.40.630.30">
    <property type="match status" value="1"/>
</dbReference>
<sequence>MNNAIQPATDADVPALSKLINLCYRGGEAGTESELQGWTSEVGLVSGLRIQTNDLLTFIHRPDVHFFCIKNHAAIIACFSLTLKSTQALSSIAPDTQSICEFGSFAVHPSYQAQGLGKQLLSLAEAFARNQFHCTLMQMQVLSPREDLIAYYQRRGYQLTSAHAPFPKHLPVGTPIQDDLNLVMMEKDLSAPQAPVNTDETGPDINIERDR</sequence>